<dbReference type="OrthoDB" id="9809047at2"/>
<dbReference type="AlphaFoldDB" id="A0A433RYR1"/>
<dbReference type="InterPro" id="IPR002114">
    <property type="entry name" value="PTS_HPr_Ser_P_site"/>
</dbReference>
<protein>
    <recommendedName>
        <fullName evidence="3">Phosphocarrier protein HPr</fullName>
    </recommendedName>
</protein>
<evidence type="ECO:0000313" key="8">
    <source>
        <dbReference type="EMBL" id="RUS58397.1"/>
    </source>
</evidence>
<dbReference type="Gene3D" id="3.30.1340.10">
    <property type="entry name" value="HPr-like"/>
    <property type="match status" value="1"/>
</dbReference>
<keyword evidence="9" id="KW-1185">Reference proteome</keyword>
<name>A0A433RYR1_9BACL</name>
<dbReference type="InterPro" id="IPR035895">
    <property type="entry name" value="HPr-like_sf"/>
</dbReference>
<dbReference type="InterPro" id="IPR001020">
    <property type="entry name" value="PTS_HPr_His_P_site"/>
</dbReference>
<comment type="function">
    <text evidence="1">General (non sugar-specific) component of the phosphoenolpyruvate-dependent sugar phosphotransferase system (sugar PTS). This major carbohydrate active-transport system catalyzes the phosphorylation of incoming sugar substrates concomitantly with their translocation across the cell membrane. The phosphoryl group from phosphoenolpyruvate (PEP) is transferred to the phosphoryl carrier protein HPr by enzyme I. Phospho-HPr then transfers it to the PTS EIIA domain.</text>
</comment>
<dbReference type="SUPFAM" id="SSF55594">
    <property type="entry name" value="HPr-like"/>
    <property type="match status" value="1"/>
</dbReference>
<dbReference type="NCBIfam" id="NF010352">
    <property type="entry name" value="PRK13780.1"/>
    <property type="match status" value="1"/>
</dbReference>
<proteinExistence type="predicted"/>
<comment type="subcellular location">
    <subcellularLocation>
        <location evidence="2">Cytoplasm</location>
    </subcellularLocation>
</comment>
<gene>
    <name evidence="8" type="ORF">QI30_00550</name>
</gene>
<reference evidence="8 9" key="1">
    <citation type="submission" date="2014-11" db="EMBL/GenBank/DDBJ databases">
        <title>Genome sequence and analysis of novel Kurthia sp.</title>
        <authorList>
            <person name="Lawson J.N."/>
            <person name="Gonzalez J.E."/>
            <person name="Rinauldi L."/>
            <person name="Xuan Z."/>
            <person name="Firman A."/>
            <person name="Shaddox L."/>
            <person name="Trudeau A."/>
            <person name="Shah S."/>
            <person name="Reiman D."/>
        </authorList>
    </citation>
    <scope>NUCLEOTIDE SEQUENCE [LARGE SCALE GENOMIC DNA]</scope>
    <source>
        <strain evidence="8 9">3B1D</strain>
    </source>
</reference>
<organism evidence="8 9">
    <name type="scientific">Candidatus Kurthia intestinigallinarum</name>
    <dbReference type="NCBI Taxonomy" id="1562256"/>
    <lineage>
        <taxon>Bacteria</taxon>
        <taxon>Bacillati</taxon>
        <taxon>Bacillota</taxon>
        <taxon>Bacilli</taxon>
        <taxon>Bacillales</taxon>
        <taxon>Caryophanaceae</taxon>
        <taxon>Kurthia</taxon>
    </lineage>
</organism>
<evidence type="ECO:0000313" key="9">
    <source>
        <dbReference type="Proteomes" id="UP000288623"/>
    </source>
</evidence>
<dbReference type="PROSITE" id="PS00369">
    <property type="entry name" value="PTS_HPR_HIS"/>
    <property type="match status" value="1"/>
</dbReference>
<dbReference type="InterPro" id="IPR000032">
    <property type="entry name" value="HPr-like"/>
</dbReference>
<dbReference type="PANTHER" id="PTHR33705">
    <property type="entry name" value="PHOSPHOCARRIER PROTEIN HPR"/>
    <property type="match status" value="1"/>
</dbReference>
<keyword evidence="5" id="KW-0762">Sugar transport</keyword>
<dbReference type="PROSITE" id="PS51350">
    <property type="entry name" value="PTS_HPR_DOM"/>
    <property type="match status" value="1"/>
</dbReference>
<evidence type="ECO:0000256" key="4">
    <source>
        <dbReference type="ARBA" id="ARBA00022490"/>
    </source>
</evidence>
<feature type="domain" description="HPr" evidence="7">
    <location>
        <begin position="1"/>
        <end position="89"/>
    </location>
</feature>
<dbReference type="RefSeq" id="WP_126989020.1">
    <property type="nucleotide sequence ID" value="NZ_JTFC01000003.1"/>
</dbReference>
<comment type="caution">
    <text evidence="8">The sequence shown here is derived from an EMBL/GenBank/DDBJ whole genome shotgun (WGS) entry which is preliminary data.</text>
</comment>
<dbReference type="PRINTS" id="PR00107">
    <property type="entry name" value="PHOSPHOCPHPR"/>
</dbReference>
<evidence type="ECO:0000256" key="1">
    <source>
        <dbReference type="ARBA" id="ARBA00003681"/>
    </source>
</evidence>
<dbReference type="InterPro" id="IPR050399">
    <property type="entry name" value="HPr"/>
</dbReference>
<sequence length="90" mass="9435">MISKQFTITAPEGLHARPAAELVKAASKFQADTTLVFDGKNVNLKSILGVMSLGVPTGSEISINVDGSDEELALQKLEETFTTSGLGVAK</sequence>
<dbReference type="EMBL" id="JTFC01000003">
    <property type="protein sequence ID" value="RUS58397.1"/>
    <property type="molecule type" value="Genomic_DNA"/>
</dbReference>
<accession>A0A433RYR1</accession>
<evidence type="ECO:0000256" key="5">
    <source>
        <dbReference type="ARBA" id="ARBA00022597"/>
    </source>
</evidence>
<keyword evidence="6" id="KW-0598">Phosphotransferase system</keyword>
<evidence type="ECO:0000259" key="7">
    <source>
        <dbReference type="PROSITE" id="PS51350"/>
    </source>
</evidence>
<dbReference type="Pfam" id="PF00381">
    <property type="entry name" value="PTS-HPr"/>
    <property type="match status" value="1"/>
</dbReference>
<dbReference type="GO" id="GO:0009401">
    <property type="term" value="P:phosphoenolpyruvate-dependent sugar phosphotransferase system"/>
    <property type="evidence" value="ECO:0007669"/>
    <property type="project" value="UniProtKB-KW"/>
</dbReference>
<keyword evidence="4" id="KW-0963">Cytoplasm</keyword>
<evidence type="ECO:0000256" key="2">
    <source>
        <dbReference type="ARBA" id="ARBA00004496"/>
    </source>
</evidence>
<dbReference type="PANTHER" id="PTHR33705:SF2">
    <property type="entry name" value="PHOSPHOCARRIER PROTEIN NPR"/>
    <property type="match status" value="1"/>
</dbReference>
<evidence type="ECO:0000256" key="6">
    <source>
        <dbReference type="ARBA" id="ARBA00022683"/>
    </source>
</evidence>
<dbReference type="CDD" id="cd00367">
    <property type="entry name" value="PTS-HPr_like"/>
    <property type="match status" value="1"/>
</dbReference>
<dbReference type="Proteomes" id="UP000288623">
    <property type="component" value="Unassembled WGS sequence"/>
</dbReference>
<evidence type="ECO:0000256" key="3">
    <source>
        <dbReference type="ARBA" id="ARBA00020422"/>
    </source>
</evidence>
<keyword evidence="5" id="KW-0813">Transport</keyword>
<dbReference type="NCBIfam" id="TIGR01003">
    <property type="entry name" value="PTS_HPr_family"/>
    <property type="match status" value="1"/>
</dbReference>
<dbReference type="GO" id="GO:0005737">
    <property type="term" value="C:cytoplasm"/>
    <property type="evidence" value="ECO:0007669"/>
    <property type="project" value="UniProtKB-SubCell"/>
</dbReference>
<dbReference type="PROSITE" id="PS00589">
    <property type="entry name" value="PTS_HPR_SER"/>
    <property type="match status" value="1"/>
</dbReference>